<evidence type="ECO:0000313" key="3">
    <source>
        <dbReference type="Proteomes" id="UP000225217"/>
    </source>
</evidence>
<evidence type="ECO:0000259" key="1">
    <source>
        <dbReference type="Pfam" id="PF00462"/>
    </source>
</evidence>
<keyword evidence="3" id="KW-1185">Reference proteome</keyword>
<proteinExistence type="predicted"/>
<feature type="domain" description="Glutaredoxin" evidence="1">
    <location>
        <begin position="2"/>
        <end position="54"/>
    </location>
</feature>
<dbReference type="Gene3D" id="3.40.30.10">
    <property type="entry name" value="Glutaredoxin"/>
    <property type="match status" value="1"/>
</dbReference>
<dbReference type="Proteomes" id="UP000225217">
    <property type="component" value="Segment"/>
</dbReference>
<gene>
    <name evidence="2" type="ORF">SEA_AMELIE_55</name>
</gene>
<evidence type="ECO:0000313" key="2">
    <source>
        <dbReference type="EMBL" id="APC43652.1"/>
    </source>
</evidence>
<dbReference type="Pfam" id="PF00462">
    <property type="entry name" value="Glutaredoxin"/>
    <property type="match status" value="1"/>
</dbReference>
<dbReference type="InterPro" id="IPR002109">
    <property type="entry name" value="Glutaredoxin"/>
</dbReference>
<dbReference type="InterPro" id="IPR036249">
    <property type="entry name" value="Thioredoxin-like_sf"/>
</dbReference>
<reference evidence="2 3" key="1">
    <citation type="submission" date="2016-08" db="EMBL/GenBank/DDBJ databases">
        <authorList>
            <person name="Grinspan D."/>
            <person name="Erlich J."/>
            <person name="Cui Z.D."/>
            <person name="Khazanchi R."/>
            <person name="Shaffer C.D."/>
            <person name="Hafer-Weston K.A."/>
            <person name="Elgin S.C.R."/>
            <person name="Klyczek K."/>
            <person name="Garlena R.A."/>
            <person name="Russell D.A."/>
            <person name="Pope W.H."/>
            <person name="Jacobs-Sera D."/>
            <person name="Hendrix R.W."/>
            <person name="Hatfull G.F."/>
        </authorList>
    </citation>
    <scope>NUCLEOTIDE SEQUENCE [LARGE SCALE GENOMIC DNA]</scope>
</reference>
<protein>
    <submittedName>
        <fullName evidence="2">NrdH-like glutaredoxin</fullName>
    </submittedName>
</protein>
<dbReference type="EMBL" id="KX808132">
    <property type="protein sequence ID" value="APC43652.1"/>
    <property type="molecule type" value="Genomic_DNA"/>
</dbReference>
<organism evidence="2 3">
    <name type="scientific">Mycobacterium phage Amelie</name>
    <dbReference type="NCBI Taxonomy" id="1913035"/>
    <lineage>
        <taxon>Viruses</taxon>
        <taxon>Duplodnaviria</taxon>
        <taxon>Heunggongvirae</taxon>
        <taxon>Uroviricota</taxon>
        <taxon>Caudoviricetes</taxon>
        <taxon>Weiservirinae</taxon>
        <taxon>Anayavirus</taxon>
        <taxon>Anayavirus amelie</taxon>
    </lineage>
</organism>
<accession>A0A1J0GQ11</accession>
<sequence length="81" mass="8950">MITIYTTGPECRKCWLTKQRLEKAGVECADVLLEDVPDKAAEFRAAGHLMAPVVVDELTGAMWSDFRVDEIKAAIKARQAA</sequence>
<dbReference type="SUPFAM" id="SSF52833">
    <property type="entry name" value="Thioredoxin-like"/>
    <property type="match status" value="1"/>
</dbReference>
<name>A0A1J0GQ11_9CAUD</name>